<evidence type="ECO:0000313" key="3">
    <source>
        <dbReference type="EMBL" id="VFK29130.1"/>
    </source>
</evidence>
<dbReference type="PANTHER" id="PTHR36924">
    <property type="entry name" value="ANTITOXIN HIGA-1"/>
    <property type="match status" value="1"/>
</dbReference>
<evidence type="ECO:0000313" key="4">
    <source>
        <dbReference type="EMBL" id="VFK74682.1"/>
    </source>
</evidence>
<name>A0A450X820_9GAMM</name>
<proteinExistence type="predicted"/>
<evidence type="ECO:0000256" key="1">
    <source>
        <dbReference type="ARBA" id="ARBA00023125"/>
    </source>
</evidence>
<gene>
    <name evidence="2" type="ORF">BECKMB1821G_GA0114241_101334</name>
    <name evidence="4" type="ORF">BECKMB1821H_GA0114242_100841</name>
    <name evidence="3" type="ORF">BECKMB1821I_GA0114274_100842</name>
</gene>
<dbReference type="EMBL" id="CAADGH010000008">
    <property type="protein sequence ID" value="VFK74682.1"/>
    <property type="molecule type" value="Genomic_DNA"/>
</dbReference>
<dbReference type="GO" id="GO:0003677">
    <property type="term" value="F:DNA binding"/>
    <property type="evidence" value="ECO:0007669"/>
    <property type="project" value="UniProtKB-KW"/>
</dbReference>
<dbReference type="EMBL" id="CAADFO010000013">
    <property type="protein sequence ID" value="VFK25408.1"/>
    <property type="molecule type" value="Genomic_DNA"/>
</dbReference>
<reference evidence="2" key="1">
    <citation type="submission" date="2019-02" db="EMBL/GenBank/DDBJ databases">
        <authorList>
            <person name="Gruber-Vodicka R. H."/>
            <person name="Seah K. B. B."/>
        </authorList>
    </citation>
    <scope>NUCLEOTIDE SEQUENCE</scope>
    <source>
        <strain evidence="2">BECK_BZ197</strain>
        <strain evidence="4">BECK_BZ198</strain>
        <strain evidence="3">BECK_BZ199</strain>
    </source>
</reference>
<accession>A0A450X820</accession>
<dbReference type="AlphaFoldDB" id="A0A450X820"/>
<dbReference type="NCBIfam" id="TIGR02607">
    <property type="entry name" value="antidote_HigA"/>
    <property type="match status" value="1"/>
</dbReference>
<dbReference type="PANTHER" id="PTHR36924:SF1">
    <property type="entry name" value="ANTITOXIN HIGA-1"/>
    <property type="match status" value="1"/>
</dbReference>
<dbReference type="EMBL" id="CAADFQ010000008">
    <property type="protein sequence ID" value="VFK29130.1"/>
    <property type="molecule type" value="Genomic_DNA"/>
</dbReference>
<dbReference type="SUPFAM" id="SSF47413">
    <property type="entry name" value="lambda repressor-like DNA-binding domains"/>
    <property type="match status" value="1"/>
</dbReference>
<sequence length="114" mass="12860">MGDISVERPLTRPPIHPGEVLREEVLPATDLSVSAVARGLGVSRQQLHRVLDCTHPITIEMALRIGKFVGNGPEFWIRMQHAHSLWHLQRHMKDDLAKIQTINETDLTSANWIG</sequence>
<evidence type="ECO:0000313" key="2">
    <source>
        <dbReference type="EMBL" id="VFK25408.1"/>
    </source>
</evidence>
<dbReference type="Gene3D" id="1.10.260.40">
    <property type="entry name" value="lambda repressor-like DNA-binding domains"/>
    <property type="match status" value="1"/>
</dbReference>
<keyword evidence="1" id="KW-0238">DNA-binding</keyword>
<dbReference type="InterPro" id="IPR010982">
    <property type="entry name" value="Lambda_DNA-bd_dom_sf"/>
</dbReference>
<dbReference type="InterPro" id="IPR013430">
    <property type="entry name" value="Toxin_antidote_HigA"/>
</dbReference>
<organism evidence="2">
    <name type="scientific">Candidatus Kentrum sp. MB</name>
    <dbReference type="NCBI Taxonomy" id="2138164"/>
    <lineage>
        <taxon>Bacteria</taxon>
        <taxon>Pseudomonadati</taxon>
        <taxon>Pseudomonadota</taxon>
        <taxon>Gammaproteobacteria</taxon>
        <taxon>Candidatus Kentrum</taxon>
    </lineage>
</organism>
<protein>
    <submittedName>
        <fullName evidence="2">Addiction module antidote protein, HigA family</fullName>
    </submittedName>
</protein>